<feature type="compositionally biased region" description="Polar residues" evidence="1">
    <location>
        <begin position="119"/>
        <end position="129"/>
    </location>
</feature>
<feature type="compositionally biased region" description="Acidic residues" evidence="1">
    <location>
        <begin position="684"/>
        <end position="720"/>
    </location>
</feature>
<dbReference type="EMBL" id="JAVHJM010000001">
    <property type="protein sequence ID" value="KAK6521316.1"/>
    <property type="molecule type" value="Genomic_DNA"/>
</dbReference>
<comment type="caution">
    <text evidence="2">The sequence shown here is derived from an EMBL/GenBank/DDBJ whole genome shotgun (WGS) entry which is preliminary data.</text>
</comment>
<feature type="compositionally biased region" description="Basic and acidic residues" evidence="1">
    <location>
        <begin position="721"/>
        <end position="730"/>
    </location>
</feature>
<feature type="compositionally biased region" description="Acidic residues" evidence="1">
    <location>
        <begin position="662"/>
        <end position="672"/>
    </location>
</feature>
<feature type="compositionally biased region" description="Polar residues" evidence="1">
    <location>
        <begin position="10"/>
        <end position="27"/>
    </location>
</feature>
<sequence>MYIDNLTPPLRQSQVLSEDAPAQTQHLEQPLKPRSEGTKLSSSPAMVASNKEVQGQKEGENMERCQSLDPSVPLPKPESPDDMMDLGSDGESGPAQQSFSESYRSESWYDADDERMNSEDVTTDISTSPEKLMGSFGHPKGEPIVKTENTDSMDICSSQAGRERKRKTFGESKSDEDTNLESRKVRKFKSEDDDGDEDGGEDEDEDEDELEDEINEDTSHFNLKSTPAAQPTKICIEAPEPEPGAVRPAPLTWMTYQDTRLRLARTILPKSLNFCHPRQPISGYTYSTRSSCSFAREWCQRKCDAWRLMWDLEDVQPEWLCEFFQDILPGVYKPVHEGMMATALMYRAVQLVCFRHQHELVIIDLAGRSQNNPKFFKSISPSYRHYISTFSYFRRFQAIMQVNGKTKEIFLARPIPSKMWAETEMRNWTNNENRKKRGLPMMPSSWHPLPWDQGLVFPLIPDYPYTFESAMRYDPMHPFRMDPKSERKTGIPPMKYGYEEWMHLIKLMHQREGGSLRNPHKATQWRNRCITIHEKEQGDTRTDLCGLLQECEEKMIGMRSAHMVEDCAEVDIYGVCICGPLAMMVRLRKNCFMITDVYDLRGRAAQREFLWLLVNAVADVFWKANVSERGGSGGFPGPGLSSSSGVPDDPRARKAEVLVREDLEEDTEELEDAAMGNDGGSSDDGFDDDFDSDYEPYVDELEEEYYEYVYEDNEDGEVDGSGDKKEQKDSGEDDEAGGTREVGEGRRHSIWG</sequence>
<proteinExistence type="predicted"/>
<evidence type="ECO:0000256" key="1">
    <source>
        <dbReference type="SAM" id="MobiDB-lite"/>
    </source>
</evidence>
<gene>
    <name evidence="2" type="ORF">TWF506_001540</name>
</gene>
<dbReference type="AlphaFoldDB" id="A0AAN8P9Z1"/>
<protein>
    <submittedName>
        <fullName evidence="2">Uncharacterized protein</fullName>
    </submittedName>
</protein>
<feature type="region of interest" description="Disordered" evidence="1">
    <location>
        <begin position="632"/>
        <end position="752"/>
    </location>
</feature>
<feature type="compositionally biased region" description="Basic and acidic residues" evidence="1">
    <location>
        <begin position="648"/>
        <end position="661"/>
    </location>
</feature>
<feature type="compositionally biased region" description="Basic and acidic residues" evidence="1">
    <location>
        <begin position="139"/>
        <end position="149"/>
    </location>
</feature>
<name>A0AAN8P9Z1_9PEZI</name>
<feature type="compositionally biased region" description="Acidic residues" evidence="1">
    <location>
        <begin position="191"/>
        <end position="212"/>
    </location>
</feature>
<reference evidence="2 3" key="1">
    <citation type="submission" date="2019-10" db="EMBL/GenBank/DDBJ databases">
        <authorList>
            <person name="Palmer J.M."/>
        </authorList>
    </citation>
    <scope>NUCLEOTIDE SEQUENCE [LARGE SCALE GENOMIC DNA]</scope>
    <source>
        <strain evidence="2 3">TWF506</strain>
    </source>
</reference>
<keyword evidence="3" id="KW-1185">Reference proteome</keyword>
<feature type="region of interest" description="Disordered" evidence="1">
    <location>
        <begin position="1"/>
        <end position="212"/>
    </location>
</feature>
<feature type="compositionally biased region" description="Basic and acidic residues" evidence="1">
    <location>
        <begin position="168"/>
        <end position="183"/>
    </location>
</feature>
<organism evidence="2 3">
    <name type="scientific">Arthrobotrys conoides</name>
    <dbReference type="NCBI Taxonomy" id="74498"/>
    <lineage>
        <taxon>Eukaryota</taxon>
        <taxon>Fungi</taxon>
        <taxon>Dikarya</taxon>
        <taxon>Ascomycota</taxon>
        <taxon>Pezizomycotina</taxon>
        <taxon>Orbiliomycetes</taxon>
        <taxon>Orbiliales</taxon>
        <taxon>Orbiliaceae</taxon>
        <taxon>Arthrobotrys</taxon>
    </lineage>
</organism>
<dbReference type="Proteomes" id="UP001307849">
    <property type="component" value="Unassembled WGS sequence"/>
</dbReference>
<evidence type="ECO:0000313" key="2">
    <source>
        <dbReference type="EMBL" id="KAK6521316.1"/>
    </source>
</evidence>
<feature type="compositionally biased region" description="Polar residues" evidence="1">
    <location>
        <begin position="150"/>
        <end position="160"/>
    </location>
</feature>
<feature type="compositionally biased region" description="Basic and acidic residues" evidence="1">
    <location>
        <begin position="737"/>
        <end position="752"/>
    </location>
</feature>
<accession>A0AAN8P9Z1</accession>
<feature type="compositionally biased region" description="Basic and acidic residues" evidence="1">
    <location>
        <begin position="54"/>
        <end position="63"/>
    </location>
</feature>
<evidence type="ECO:0000313" key="3">
    <source>
        <dbReference type="Proteomes" id="UP001307849"/>
    </source>
</evidence>